<dbReference type="Proteomes" id="UP000489600">
    <property type="component" value="Unassembled WGS sequence"/>
</dbReference>
<dbReference type="AlphaFoldDB" id="A0A565AVQ3"/>
<accession>A0A565AVQ3</accession>
<dbReference type="EMBL" id="CABITT030000001">
    <property type="protein sequence ID" value="VVA92699.1"/>
    <property type="molecule type" value="Genomic_DNA"/>
</dbReference>
<evidence type="ECO:0000256" key="1">
    <source>
        <dbReference type="SAM" id="SignalP"/>
    </source>
</evidence>
<dbReference type="OrthoDB" id="1099995at2759"/>
<keyword evidence="1" id="KW-0732">Signal</keyword>
<evidence type="ECO:0000313" key="2">
    <source>
        <dbReference type="EMBL" id="VVA92699.1"/>
    </source>
</evidence>
<keyword evidence="3" id="KW-1185">Reference proteome</keyword>
<name>A0A565AVQ3_9BRAS</name>
<organism evidence="2 3">
    <name type="scientific">Arabis nemorensis</name>
    <dbReference type="NCBI Taxonomy" id="586526"/>
    <lineage>
        <taxon>Eukaryota</taxon>
        <taxon>Viridiplantae</taxon>
        <taxon>Streptophyta</taxon>
        <taxon>Embryophyta</taxon>
        <taxon>Tracheophyta</taxon>
        <taxon>Spermatophyta</taxon>
        <taxon>Magnoliopsida</taxon>
        <taxon>eudicotyledons</taxon>
        <taxon>Gunneridae</taxon>
        <taxon>Pentapetalae</taxon>
        <taxon>rosids</taxon>
        <taxon>malvids</taxon>
        <taxon>Brassicales</taxon>
        <taxon>Brassicaceae</taxon>
        <taxon>Arabideae</taxon>
        <taxon>Arabis</taxon>
    </lineage>
</organism>
<evidence type="ECO:0000313" key="3">
    <source>
        <dbReference type="Proteomes" id="UP000489600"/>
    </source>
</evidence>
<gene>
    <name evidence="2" type="ORF">ANE_LOCUS3144</name>
</gene>
<feature type="signal peptide" evidence="1">
    <location>
        <begin position="1"/>
        <end position="24"/>
    </location>
</feature>
<comment type="caution">
    <text evidence="2">The sequence shown here is derived from an EMBL/GenBank/DDBJ whole genome shotgun (WGS) entry which is preliminary data.</text>
</comment>
<feature type="chain" id="PRO_5021732889" evidence="1">
    <location>
        <begin position="25"/>
        <end position="77"/>
    </location>
</feature>
<sequence>MAKMKMQFYAIVFLVIITMTKVLAEESPMLAEEPPAKVTAKEVTLAAEAAASSFKTSAGEAVEGAKTWADWATSTIR</sequence>
<proteinExistence type="predicted"/>
<protein>
    <submittedName>
        <fullName evidence="2">Uncharacterized protein</fullName>
    </submittedName>
</protein>
<reference evidence="2" key="1">
    <citation type="submission" date="2019-07" db="EMBL/GenBank/DDBJ databases">
        <authorList>
            <person name="Dittberner H."/>
        </authorList>
    </citation>
    <scope>NUCLEOTIDE SEQUENCE [LARGE SCALE GENOMIC DNA]</scope>
</reference>